<dbReference type="Proteomes" id="UP000279089">
    <property type="component" value="Unassembled WGS sequence"/>
</dbReference>
<dbReference type="EMBL" id="RMBX01000001">
    <property type="protein sequence ID" value="RPD42792.1"/>
    <property type="molecule type" value="Genomic_DNA"/>
</dbReference>
<dbReference type="InterPro" id="IPR006035">
    <property type="entry name" value="Ureohydrolase"/>
</dbReference>
<evidence type="ECO:0000313" key="6">
    <source>
        <dbReference type="Proteomes" id="UP000279089"/>
    </source>
</evidence>
<keyword evidence="2" id="KW-0378">Hydrolase</keyword>
<comment type="similarity">
    <text evidence="4">Belongs to the arginase family.</text>
</comment>
<dbReference type="PRINTS" id="PR00116">
    <property type="entry name" value="ARGINASE"/>
</dbReference>
<dbReference type="Pfam" id="PF00491">
    <property type="entry name" value="Arginase"/>
    <property type="match status" value="1"/>
</dbReference>
<dbReference type="PANTHER" id="PTHR43782">
    <property type="entry name" value="ARGINASE"/>
    <property type="match status" value="1"/>
</dbReference>
<name>A0A3N4MFJ6_9BACT</name>
<comment type="caution">
    <text evidence="5">The sequence shown here is derived from an EMBL/GenBank/DDBJ whole genome shotgun (WGS) entry which is preliminary data.</text>
</comment>
<protein>
    <submittedName>
        <fullName evidence="5">Arginase family protein</fullName>
    </submittedName>
</protein>
<dbReference type="OrthoDB" id="9789727at2"/>
<keyword evidence="6" id="KW-1185">Reference proteome</keyword>
<dbReference type="SUPFAM" id="SSF52768">
    <property type="entry name" value="Arginase/deacetylase"/>
    <property type="match status" value="1"/>
</dbReference>
<keyword evidence="1" id="KW-0479">Metal-binding</keyword>
<dbReference type="GO" id="GO:0005737">
    <property type="term" value="C:cytoplasm"/>
    <property type="evidence" value="ECO:0007669"/>
    <property type="project" value="TreeGrafter"/>
</dbReference>
<evidence type="ECO:0000256" key="3">
    <source>
        <dbReference type="ARBA" id="ARBA00023211"/>
    </source>
</evidence>
<keyword evidence="3" id="KW-0464">Manganese</keyword>
<evidence type="ECO:0000256" key="4">
    <source>
        <dbReference type="PROSITE-ProRule" id="PRU00742"/>
    </source>
</evidence>
<dbReference type="PANTHER" id="PTHR43782:SF3">
    <property type="entry name" value="ARGINASE"/>
    <property type="match status" value="1"/>
</dbReference>
<sequence length="298" mass="32704">MLRGLPEILLAPSILGLSPAGTQLLGETLLKAGLAERLGITLPVVEVPTLNHLYSRERDPATHCLNVLALQDFSATLRQAVTRCLDQQHFPLVLGGDCSILLGIMSSLKKRGRYGLVFMDAHADFYEPEKSTTGEEADMDLALVTGRGPEELTDMEQLGPYVQDELVIHLGQRDQEETIRYGSQEIRDTAITCISFNEIQQRGIEDVTAGVLEQLNGTDAAGYWLHYDADVLSDDINPAVDYRLPGGLSFAEAEHIISRLLPSGRIAGISITVFNPALDKDRHIGRDITDSLARAFRL</sequence>
<proteinExistence type="inferred from homology"/>
<dbReference type="GO" id="GO:0030145">
    <property type="term" value="F:manganese ion binding"/>
    <property type="evidence" value="ECO:0007669"/>
    <property type="project" value="TreeGrafter"/>
</dbReference>
<dbReference type="CDD" id="cd09999">
    <property type="entry name" value="Arginase-like_1"/>
    <property type="match status" value="1"/>
</dbReference>
<dbReference type="RefSeq" id="WP_120514073.1">
    <property type="nucleotide sequence ID" value="NZ_QXZY01000001.1"/>
</dbReference>
<gene>
    <name evidence="5" type="ORF">EG028_00390</name>
</gene>
<dbReference type="Gene3D" id="3.40.800.10">
    <property type="entry name" value="Ureohydrolase domain"/>
    <property type="match status" value="1"/>
</dbReference>
<evidence type="ECO:0000256" key="1">
    <source>
        <dbReference type="ARBA" id="ARBA00022723"/>
    </source>
</evidence>
<organism evidence="5 6">
    <name type="scientific">Chitinophaga barathri</name>
    <dbReference type="NCBI Taxonomy" id="1647451"/>
    <lineage>
        <taxon>Bacteria</taxon>
        <taxon>Pseudomonadati</taxon>
        <taxon>Bacteroidota</taxon>
        <taxon>Chitinophagia</taxon>
        <taxon>Chitinophagales</taxon>
        <taxon>Chitinophagaceae</taxon>
        <taxon>Chitinophaga</taxon>
    </lineage>
</organism>
<evidence type="ECO:0000313" key="5">
    <source>
        <dbReference type="EMBL" id="RPD42792.1"/>
    </source>
</evidence>
<dbReference type="GO" id="GO:0004053">
    <property type="term" value="F:arginase activity"/>
    <property type="evidence" value="ECO:0007669"/>
    <property type="project" value="TreeGrafter"/>
</dbReference>
<evidence type="ECO:0000256" key="2">
    <source>
        <dbReference type="ARBA" id="ARBA00022801"/>
    </source>
</evidence>
<reference evidence="6" key="1">
    <citation type="submission" date="2018-11" db="EMBL/GenBank/DDBJ databases">
        <title>Chitinophaga lutea sp.nov., isolate from arsenic contaminated soil.</title>
        <authorList>
            <person name="Zong Y."/>
        </authorList>
    </citation>
    <scope>NUCLEOTIDE SEQUENCE [LARGE SCALE GENOMIC DNA]</scope>
    <source>
        <strain evidence="6">YLT18</strain>
    </source>
</reference>
<dbReference type="AlphaFoldDB" id="A0A3N4MFJ6"/>
<dbReference type="InterPro" id="IPR023696">
    <property type="entry name" value="Ureohydrolase_dom_sf"/>
</dbReference>
<dbReference type="PROSITE" id="PS51409">
    <property type="entry name" value="ARGINASE_2"/>
    <property type="match status" value="1"/>
</dbReference>
<accession>A0A3N4MFJ6</accession>